<evidence type="ECO:0000313" key="6">
    <source>
        <dbReference type="EMBL" id="OSY50996.1"/>
    </source>
</evidence>
<keyword evidence="2" id="KW-0813">Transport</keyword>
<feature type="domain" description="Leucine-binding protein" evidence="5">
    <location>
        <begin position="54"/>
        <end position="395"/>
    </location>
</feature>
<proteinExistence type="inferred from homology"/>
<dbReference type="AlphaFoldDB" id="A0A1Y2NU32"/>
<gene>
    <name evidence="6" type="primary">braC</name>
    <name evidence="6" type="ORF">BG846_03370</name>
</gene>
<dbReference type="Proteomes" id="UP000194318">
    <property type="component" value="Unassembled WGS sequence"/>
</dbReference>
<evidence type="ECO:0000256" key="3">
    <source>
        <dbReference type="ARBA" id="ARBA00022729"/>
    </source>
</evidence>
<sequence>MWGSCSNFLLTQDRSGGSRECFVLNKSIVRLAVPLVVGALALTGCSSSGSGDDTVKIAFQGPLSGDNVALGENEQNGVKLAIDQANAKGDLGFKLEYVASDDQGLPDKATAAAQKVIDDESVVAVVGPAFSGATNTASPLYAEAGLVTVSPSATNPTLTDPKNNFTSLLRGVPNDSMQGAGMATYYAKKLKAKKVYLIDDKTDYGAGLAGVAEKGLKDAGIAVVRKSVPQKTPDYSATAKDVVNSKADALIYAGYYQDAAPFAKKLKEAGYKGAAISGDGTNDMKFIELAGAASENWFLTCPCTDANVEAGTKKFAAEYQKAFNRAPGTYSAESYDITNMIIEQIRAAKGKVERESLRDALAKATYKGLTKTFSFDENGEFKGTDVYLYQVKGGKIAYQGNINQLAG</sequence>
<dbReference type="InterPro" id="IPR028081">
    <property type="entry name" value="Leu-bd"/>
</dbReference>
<dbReference type="EMBL" id="MIFZ01000253">
    <property type="protein sequence ID" value="OSY50996.1"/>
    <property type="molecule type" value="Genomic_DNA"/>
</dbReference>
<evidence type="ECO:0000256" key="4">
    <source>
        <dbReference type="ARBA" id="ARBA00022970"/>
    </source>
</evidence>
<evidence type="ECO:0000256" key="1">
    <source>
        <dbReference type="ARBA" id="ARBA00010062"/>
    </source>
</evidence>
<comment type="similarity">
    <text evidence="1">Belongs to the leucine-binding protein family.</text>
</comment>
<dbReference type="InterPro" id="IPR028082">
    <property type="entry name" value="Peripla_BP_I"/>
</dbReference>
<protein>
    <submittedName>
        <fullName evidence="6">Leucine-, isoleucine-, valine-, threonine-, and alanine-binding protein</fullName>
    </submittedName>
</protein>
<organism evidence="6 7">
    <name type="scientific">Streptomyces fradiae ATCC 10745 = DSM 40063</name>
    <dbReference type="NCBI Taxonomy" id="1319510"/>
    <lineage>
        <taxon>Bacteria</taxon>
        <taxon>Bacillati</taxon>
        <taxon>Actinomycetota</taxon>
        <taxon>Actinomycetes</taxon>
        <taxon>Kitasatosporales</taxon>
        <taxon>Streptomycetaceae</taxon>
        <taxon>Streptomyces</taxon>
    </lineage>
</organism>
<dbReference type="GO" id="GO:0006865">
    <property type="term" value="P:amino acid transport"/>
    <property type="evidence" value="ECO:0007669"/>
    <property type="project" value="UniProtKB-KW"/>
</dbReference>
<evidence type="ECO:0000313" key="7">
    <source>
        <dbReference type="Proteomes" id="UP000194318"/>
    </source>
</evidence>
<dbReference type="PANTHER" id="PTHR47151:SF2">
    <property type="entry name" value="AMINO ACID BINDING PROTEIN"/>
    <property type="match status" value="1"/>
</dbReference>
<dbReference type="Gene3D" id="3.40.50.2300">
    <property type="match status" value="2"/>
</dbReference>
<dbReference type="Pfam" id="PF13458">
    <property type="entry name" value="Peripla_BP_6"/>
    <property type="match status" value="1"/>
</dbReference>
<evidence type="ECO:0000256" key="2">
    <source>
        <dbReference type="ARBA" id="ARBA00022448"/>
    </source>
</evidence>
<accession>A0A1Y2NU32</accession>
<dbReference type="SUPFAM" id="SSF53822">
    <property type="entry name" value="Periplasmic binding protein-like I"/>
    <property type="match status" value="1"/>
</dbReference>
<dbReference type="InterPro" id="IPR000709">
    <property type="entry name" value="Leu_Ile_Val-bd"/>
</dbReference>
<comment type="caution">
    <text evidence="6">The sequence shown here is derived from an EMBL/GenBank/DDBJ whole genome shotgun (WGS) entry which is preliminary data.</text>
</comment>
<dbReference type="PRINTS" id="PR00337">
    <property type="entry name" value="LEUILEVALBP"/>
</dbReference>
<reference evidence="6 7" key="1">
    <citation type="submission" date="2016-09" db="EMBL/GenBank/DDBJ databases">
        <title>Streptomyces fradiae DSM40063, a candidate organism with high potential of specific P450 cytochromes.</title>
        <authorList>
            <person name="Grumaz C."/>
            <person name="Vainshtein Y."/>
            <person name="Kirstahler P."/>
            <person name="Sohn K."/>
        </authorList>
    </citation>
    <scope>NUCLEOTIDE SEQUENCE [LARGE SCALE GENOMIC DNA]</scope>
    <source>
        <strain evidence="6 7">DSM 40063</strain>
    </source>
</reference>
<name>A0A1Y2NU32_STRFR</name>
<keyword evidence="3" id="KW-0732">Signal</keyword>
<keyword evidence="4" id="KW-0029">Amino-acid transport</keyword>
<dbReference type="CDD" id="cd06342">
    <property type="entry name" value="PBP1_ABC_LIVBP-like"/>
    <property type="match status" value="1"/>
</dbReference>
<dbReference type="PANTHER" id="PTHR47151">
    <property type="entry name" value="LEU/ILE/VAL-BINDING ABC TRANSPORTER SUBUNIT"/>
    <property type="match status" value="1"/>
</dbReference>
<evidence type="ECO:0000259" key="5">
    <source>
        <dbReference type="Pfam" id="PF13458"/>
    </source>
</evidence>